<evidence type="ECO:0000256" key="8">
    <source>
        <dbReference type="ARBA" id="ARBA00024195"/>
    </source>
</evidence>
<keyword evidence="5" id="KW-0106">Calcium</keyword>
<dbReference type="PROSITE" id="PS51888">
    <property type="entry name" value="CLIP"/>
    <property type="match status" value="1"/>
</dbReference>
<evidence type="ECO:0000256" key="4">
    <source>
        <dbReference type="ARBA" id="ARBA00022825"/>
    </source>
</evidence>
<keyword evidence="4 9" id="KW-0720">Serine protease</keyword>
<evidence type="ECO:0000256" key="5">
    <source>
        <dbReference type="ARBA" id="ARBA00022837"/>
    </source>
</evidence>
<keyword evidence="11" id="KW-0472">Membrane</keyword>
<comment type="subcellular location">
    <subcellularLocation>
        <location evidence="10">Secreted</location>
    </subcellularLocation>
</comment>
<comment type="similarity">
    <text evidence="8 10">Belongs to the peptidase S1 family. CLIP subfamily.</text>
</comment>
<reference evidence="15" key="3">
    <citation type="submission" date="2025-08" db="UniProtKB">
        <authorList>
            <consortium name="RefSeq"/>
        </authorList>
    </citation>
    <scope>IDENTIFICATION</scope>
    <source>
        <tissue evidence="15">Whole organism</tissue>
    </source>
</reference>
<evidence type="ECO:0000256" key="7">
    <source>
        <dbReference type="ARBA" id="ARBA00023157"/>
    </source>
</evidence>
<reference evidence="14" key="2">
    <citation type="journal article" date="2016" name="G3 (Bethesda)">
        <title>Genome Evolution in Three Species of Cactophilic Drosophila.</title>
        <authorList>
            <person name="Sanchez-Flores A."/>
            <person name="Penazola F."/>
            <person name="Carpinteyro-Ponce J."/>
            <person name="Nazario-Yepiz N."/>
            <person name="Abreu-Goodger C."/>
            <person name="Machado C.A."/>
            <person name="Markow T.A."/>
        </authorList>
    </citation>
    <scope>NUCLEOTIDE SEQUENCE [LARGE SCALE GENOMIC DNA]</scope>
</reference>
<evidence type="ECO:0000259" key="12">
    <source>
        <dbReference type="PROSITE" id="PS50240"/>
    </source>
</evidence>
<evidence type="ECO:0000259" key="13">
    <source>
        <dbReference type="PROSITE" id="PS51888"/>
    </source>
</evidence>
<dbReference type="Gene3D" id="3.30.1640.30">
    <property type="match status" value="1"/>
</dbReference>
<keyword evidence="11" id="KW-1133">Transmembrane helix</keyword>
<dbReference type="Gene3D" id="2.40.10.10">
    <property type="entry name" value="Trypsin-like serine proteases"/>
    <property type="match status" value="2"/>
</dbReference>
<evidence type="ECO:0000313" key="15">
    <source>
        <dbReference type="RefSeq" id="XP_017856314.1"/>
    </source>
</evidence>
<protein>
    <recommendedName>
        <fullName evidence="10">CLIP domain-containing serine protease</fullName>
        <ecNumber evidence="9">3.4.21.-</ecNumber>
    </recommendedName>
</protein>
<dbReference type="Pfam" id="PF12032">
    <property type="entry name" value="CLIP"/>
    <property type="match status" value="1"/>
</dbReference>
<reference evidence="14" key="1">
    <citation type="journal article" date="1997" name="Nucleic Acids Res.">
        <title>tRNAscan-SE: a program for improved detection of transfer RNA genes in genomic sequence.</title>
        <authorList>
            <person name="Lowe T.M."/>
            <person name="Eddy S.R."/>
        </authorList>
    </citation>
    <scope>NUCLEOTIDE SEQUENCE [LARGE SCALE GENOMIC DNA]</scope>
</reference>
<dbReference type="Pfam" id="PF00089">
    <property type="entry name" value="Trypsin"/>
    <property type="match status" value="1"/>
</dbReference>
<dbReference type="InterPro" id="IPR033116">
    <property type="entry name" value="TRYPSIN_SER"/>
</dbReference>
<feature type="domain" description="Peptidase S1" evidence="12">
    <location>
        <begin position="157"/>
        <end position="408"/>
    </location>
</feature>
<feature type="domain" description="Clip" evidence="13">
    <location>
        <begin position="42"/>
        <end position="96"/>
    </location>
</feature>
<evidence type="ECO:0000256" key="11">
    <source>
        <dbReference type="SAM" id="Phobius"/>
    </source>
</evidence>
<keyword evidence="3 9" id="KW-0378">Hydrolase</keyword>
<keyword evidence="2" id="KW-0732">Signal</keyword>
<name>A0ABM1NMX8_DROAR</name>
<evidence type="ECO:0000256" key="6">
    <source>
        <dbReference type="ARBA" id="ARBA00023145"/>
    </source>
</evidence>
<dbReference type="PROSITE" id="PS00135">
    <property type="entry name" value="TRYPSIN_SER"/>
    <property type="match status" value="1"/>
</dbReference>
<feature type="transmembrane region" description="Helical" evidence="11">
    <location>
        <begin position="6"/>
        <end position="33"/>
    </location>
</feature>
<keyword evidence="10" id="KW-0964">Secreted</keyword>
<dbReference type="InterPro" id="IPR001314">
    <property type="entry name" value="Peptidase_S1A"/>
</dbReference>
<dbReference type="GO" id="GO:0008233">
    <property type="term" value="F:peptidase activity"/>
    <property type="evidence" value="ECO:0007669"/>
    <property type="project" value="UniProtKB-KW"/>
</dbReference>
<gene>
    <name evidence="15" type="primary">LOC108609127</name>
</gene>
<dbReference type="InterPro" id="IPR051487">
    <property type="entry name" value="Ser/Thr_Proteases_Immune/Dev"/>
</dbReference>
<evidence type="ECO:0000256" key="10">
    <source>
        <dbReference type="RuleBase" id="RU366078"/>
    </source>
</evidence>
<proteinExistence type="inferred from homology"/>
<dbReference type="SMART" id="SM00020">
    <property type="entry name" value="Tryp_SPc"/>
    <property type="match status" value="1"/>
</dbReference>
<dbReference type="CDD" id="cd00190">
    <property type="entry name" value="Tryp_SPc"/>
    <property type="match status" value="1"/>
</dbReference>
<dbReference type="EC" id="3.4.21.-" evidence="9"/>
<dbReference type="GO" id="GO:0006508">
    <property type="term" value="P:proteolysis"/>
    <property type="evidence" value="ECO:0007669"/>
    <property type="project" value="UniProtKB-KW"/>
</dbReference>
<dbReference type="InterPro" id="IPR018114">
    <property type="entry name" value="TRYPSIN_HIS"/>
</dbReference>
<dbReference type="GeneID" id="108609127"/>
<dbReference type="PANTHER" id="PTHR24256">
    <property type="entry name" value="TRYPTASE-RELATED"/>
    <property type="match status" value="1"/>
</dbReference>
<organism evidence="14 15">
    <name type="scientific">Drosophila arizonae</name>
    <name type="common">Fruit fly</name>
    <dbReference type="NCBI Taxonomy" id="7263"/>
    <lineage>
        <taxon>Eukaryota</taxon>
        <taxon>Metazoa</taxon>
        <taxon>Ecdysozoa</taxon>
        <taxon>Arthropoda</taxon>
        <taxon>Hexapoda</taxon>
        <taxon>Insecta</taxon>
        <taxon>Pterygota</taxon>
        <taxon>Neoptera</taxon>
        <taxon>Endopterygota</taxon>
        <taxon>Diptera</taxon>
        <taxon>Brachycera</taxon>
        <taxon>Muscomorpha</taxon>
        <taxon>Ephydroidea</taxon>
        <taxon>Drosophilidae</taxon>
        <taxon>Drosophila</taxon>
    </lineage>
</organism>
<dbReference type="InterPro" id="IPR022700">
    <property type="entry name" value="CLIP"/>
</dbReference>
<dbReference type="InterPro" id="IPR038565">
    <property type="entry name" value="CLIP_sf"/>
</dbReference>
<dbReference type="InterPro" id="IPR001254">
    <property type="entry name" value="Trypsin_dom"/>
</dbReference>
<keyword evidence="14" id="KW-1185">Reference proteome</keyword>
<keyword evidence="1 9" id="KW-0645">Protease</keyword>
<dbReference type="RefSeq" id="XP_017856314.1">
    <property type="nucleotide sequence ID" value="XM_018000825.1"/>
</dbReference>
<evidence type="ECO:0000256" key="3">
    <source>
        <dbReference type="ARBA" id="ARBA00022801"/>
    </source>
</evidence>
<dbReference type="SUPFAM" id="SSF50494">
    <property type="entry name" value="Trypsin-like serine proteases"/>
    <property type="match status" value="1"/>
</dbReference>
<keyword evidence="6" id="KW-0865">Zymogen</keyword>
<comment type="domain">
    <text evidence="10">The clip domain consists of 35-55 residues which are 'knitted' together usually by 3 conserved disulfide bonds forming a clip-like compact structure.</text>
</comment>
<dbReference type="PROSITE" id="PS00134">
    <property type="entry name" value="TRYPSIN_HIS"/>
    <property type="match status" value="1"/>
</dbReference>
<dbReference type="PROSITE" id="PS50240">
    <property type="entry name" value="TRYPSIN_DOM"/>
    <property type="match status" value="1"/>
</dbReference>
<dbReference type="InterPro" id="IPR009003">
    <property type="entry name" value="Peptidase_S1_PA"/>
</dbReference>
<sequence>MGFLDFLVIGICVLFPTIILMFPFLGFLIIAVLHSPANAQMNCRNPNQNVGYCISLYDCPPLLNVLQKLQLSNDERTFLRQSQCENGFGRLPYVCCTRDINFQSATTTTTTTTASSMEITTTTTRRPIPITNPSPGQGGNLLPRAPACGPNSFHNRIYNGNDTALDDFVWMALLEYRSRSGERLLNCGGSLINNRYVVTAAHCVTGEIETEVGQLSRVRLGEYDLSTDVDCVMGDCNQPVLELGVEEAIPHPQYDASSRHRHHDIALIRLSSPVQLNEYIQPICLPLSSVRSAINDNEMLVVSGWGRTLQRRQSNVKQRLDVPVTSATYCMEKFATRQINVISSQLCAGGEFSRDSCDGDSGGPLMRFRQAWYLEGVVSFGNRCGLEGWPGVYTRVSDYIDWIENTIRA</sequence>
<dbReference type="InterPro" id="IPR043504">
    <property type="entry name" value="Peptidase_S1_PA_chymotrypsin"/>
</dbReference>
<evidence type="ECO:0000256" key="1">
    <source>
        <dbReference type="ARBA" id="ARBA00022670"/>
    </source>
</evidence>
<evidence type="ECO:0000256" key="9">
    <source>
        <dbReference type="RuleBase" id="RU363034"/>
    </source>
</evidence>
<dbReference type="SMART" id="SM00680">
    <property type="entry name" value="CLIP"/>
    <property type="match status" value="1"/>
</dbReference>
<evidence type="ECO:0000313" key="14">
    <source>
        <dbReference type="Proteomes" id="UP000694904"/>
    </source>
</evidence>
<evidence type="ECO:0000256" key="2">
    <source>
        <dbReference type="ARBA" id="ARBA00022729"/>
    </source>
</evidence>
<dbReference type="Proteomes" id="UP000694904">
    <property type="component" value="Chromosome 2"/>
</dbReference>
<dbReference type="PRINTS" id="PR00722">
    <property type="entry name" value="CHYMOTRYPSIN"/>
</dbReference>
<accession>A0ABM1NMX8</accession>
<keyword evidence="11" id="KW-0812">Transmembrane</keyword>
<keyword evidence="7" id="KW-1015">Disulfide bond</keyword>